<gene>
    <name evidence="1" type="ORF">FD19_GL000458</name>
</gene>
<evidence type="ECO:0000313" key="1">
    <source>
        <dbReference type="EMBL" id="KRM88168.1"/>
    </source>
</evidence>
<protein>
    <submittedName>
        <fullName evidence="1">Uncharacterized protein</fullName>
    </submittedName>
</protein>
<dbReference type="EMBL" id="AYZK01000001">
    <property type="protein sequence ID" value="KRM88168.1"/>
    <property type="molecule type" value="Genomic_DNA"/>
</dbReference>
<proteinExistence type="predicted"/>
<dbReference type="AlphaFoldDB" id="A0A0R2C908"/>
<dbReference type="RefSeq" id="WP_054749466.1">
    <property type="nucleotide sequence ID" value="NZ_AYZK01000001.1"/>
</dbReference>
<comment type="caution">
    <text evidence="1">The sequence shown here is derived from an EMBL/GenBank/DDBJ whole genome shotgun (WGS) entry which is preliminary data.</text>
</comment>
<keyword evidence="2" id="KW-1185">Reference proteome</keyword>
<reference evidence="1 2" key="1">
    <citation type="journal article" date="2015" name="Genome Announc.">
        <title>Expanding the biotechnology potential of lactobacilli through comparative genomics of 213 strains and associated genera.</title>
        <authorList>
            <person name="Sun Z."/>
            <person name="Harris H.M."/>
            <person name="McCann A."/>
            <person name="Guo C."/>
            <person name="Argimon S."/>
            <person name="Zhang W."/>
            <person name="Yang X."/>
            <person name="Jeffery I.B."/>
            <person name="Cooney J.C."/>
            <person name="Kagawa T.F."/>
            <person name="Liu W."/>
            <person name="Song Y."/>
            <person name="Salvetti E."/>
            <person name="Wrobel A."/>
            <person name="Rasinkangas P."/>
            <person name="Parkhill J."/>
            <person name="Rea M.C."/>
            <person name="O'Sullivan O."/>
            <person name="Ritari J."/>
            <person name="Douillard F.P."/>
            <person name="Paul Ross R."/>
            <person name="Yang R."/>
            <person name="Briner A.E."/>
            <person name="Felis G.E."/>
            <person name="de Vos W.M."/>
            <person name="Barrangou R."/>
            <person name="Klaenhammer T.R."/>
            <person name="Caufield P.W."/>
            <person name="Cui Y."/>
            <person name="Zhang H."/>
            <person name="O'Toole P.W."/>
        </authorList>
    </citation>
    <scope>NUCLEOTIDE SEQUENCE [LARGE SCALE GENOMIC DNA]</scope>
    <source>
        <strain evidence="1 2">DSM 22698</strain>
    </source>
</reference>
<organism evidence="1 2">
    <name type="scientific">Lacticaseibacillus thailandensis DSM 22698 = JCM 13996</name>
    <dbReference type="NCBI Taxonomy" id="1423810"/>
    <lineage>
        <taxon>Bacteria</taxon>
        <taxon>Bacillati</taxon>
        <taxon>Bacillota</taxon>
        <taxon>Bacilli</taxon>
        <taxon>Lactobacillales</taxon>
        <taxon>Lactobacillaceae</taxon>
        <taxon>Lacticaseibacillus</taxon>
    </lineage>
</organism>
<name>A0A0R2C908_9LACO</name>
<sequence length="151" mass="16989">MSTLSSTTTTNSIQPLAHSLERLLIFKEVFAQHIQTCENIITGNCLARDTLADLKNYFARNLDHFNPFVQSLCAVPVPVRYQRDLEKIVMAVTRYRNAIEDIIEAIDAAAVDQVTFRMGVKQSRALDWVDGAYIDQLRLADGQFGYCSMVG</sequence>
<dbReference type="PATRIC" id="fig|1423810.4.peg.468"/>
<dbReference type="OrthoDB" id="2315746at2"/>
<accession>A0A0R2C908</accession>
<evidence type="ECO:0000313" key="2">
    <source>
        <dbReference type="Proteomes" id="UP000051789"/>
    </source>
</evidence>
<dbReference type="Proteomes" id="UP000051789">
    <property type="component" value="Unassembled WGS sequence"/>
</dbReference>